<sequence>MTEAQQVHVDRVWEVVDRARICMMTTHFAEGLRARPMEAMPSREEDVIWFLTDIRGLKDDEIEASPEVCLTFVCPEDRVYLSITGTASARRDPAQAQALWSKKQEAWWNGPDDPNLLVLQVEPRRGEIWDGPASSAVAAFEFAKARVTGEKPDLGENRKATVDMR</sequence>
<dbReference type="PANTHER" id="PTHR34818:SF1">
    <property type="entry name" value="PROTEIN BLI-3"/>
    <property type="match status" value="1"/>
</dbReference>
<comment type="caution">
    <text evidence="2">The sequence shown here is derived from an EMBL/GenBank/DDBJ whole genome shotgun (WGS) entry which is preliminary data.</text>
</comment>
<dbReference type="EMBL" id="LPWF01000026">
    <property type="protein sequence ID" value="ODR97354.1"/>
    <property type="molecule type" value="Genomic_DNA"/>
</dbReference>
<dbReference type="STRING" id="1774969.AUC69_12080"/>
<dbReference type="Pfam" id="PF16242">
    <property type="entry name" value="Pyrid_ox_like"/>
    <property type="match status" value="1"/>
</dbReference>
<organism evidence="2 3">
    <name type="scientific">Methyloceanibacter superfactus</name>
    <dbReference type="NCBI Taxonomy" id="1774969"/>
    <lineage>
        <taxon>Bacteria</taxon>
        <taxon>Pseudomonadati</taxon>
        <taxon>Pseudomonadota</taxon>
        <taxon>Alphaproteobacteria</taxon>
        <taxon>Hyphomicrobiales</taxon>
        <taxon>Hyphomicrobiaceae</taxon>
        <taxon>Methyloceanibacter</taxon>
    </lineage>
</organism>
<dbReference type="InterPro" id="IPR012349">
    <property type="entry name" value="Split_barrel_FMN-bd"/>
</dbReference>
<evidence type="ECO:0000313" key="3">
    <source>
        <dbReference type="Proteomes" id="UP000094472"/>
    </source>
</evidence>
<gene>
    <name evidence="2" type="ORF">AUC69_12080</name>
</gene>
<dbReference type="Proteomes" id="UP000094472">
    <property type="component" value="Unassembled WGS sequence"/>
</dbReference>
<dbReference type="InterPro" id="IPR052917">
    <property type="entry name" value="Stress-Dev_Protein"/>
</dbReference>
<evidence type="ECO:0000313" key="2">
    <source>
        <dbReference type="EMBL" id="ODR97354.1"/>
    </source>
</evidence>
<dbReference type="InterPro" id="IPR038725">
    <property type="entry name" value="YdaG_split_barrel_FMN-bd"/>
</dbReference>
<protein>
    <submittedName>
        <fullName evidence="2">Pyridoxamine 5'-phosphate oxidase</fullName>
    </submittedName>
</protein>
<feature type="domain" description="General stress protein FMN-binding split barrel" evidence="1">
    <location>
        <begin position="8"/>
        <end position="153"/>
    </location>
</feature>
<name>A0A1E3VUZ0_9HYPH</name>
<dbReference type="OrthoDB" id="1432662at2"/>
<dbReference type="RefSeq" id="WP_069441905.1">
    <property type="nucleotide sequence ID" value="NZ_LPWF01000026.1"/>
</dbReference>
<accession>A0A1E3VUZ0</accession>
<evidence type="ECO:0000259" key="1">
    <source>
        <dbReference type="Pfam" id="PF16242"/>
    </source>
</evidence>
<dbReference type="PANTHER" id="PTHR34818">
    <property type="entry name" value="PROTEIN BLI-3"/>
    <property type="match status" value="1"/>
</dbReference>
<dbReference type="AlphaFoldDB" id="A0A1E3VUZ0"/>
<dbReference type="SUPFAM" id="SSF50475">
    <property type="entry name" value="FMN-binding split barrel"/>
    <property type="match status" value="1"/>
</dbReference>
<keyword evidence="3" id="KW-1185">Reference proteome</keyword>
<proteinExistence type="predicted"/>
<reference evidence="2 3" key="1">
    <citation type="journal article" date="2016" name="Environ. Microbiol.">
        <title>New Methyloceanibacter diversity from North Sea sediments includes methanotroph containing solely the soluble methane monooxygenase.</title>
        <authorList>
            <person name="Vekeman B."/>
            <person name="Kerckhof F.M."/>
            <person name="Cremers G."/>
            <person name="de Vos P."/>
            <person name="Vandamme P."/>
            <person name="Boon N."/>
            <person name="Op den Camp H.J."/>
            <person name="Heylen K."/>
        </authorList>
    </citation>
    <scope>NUCLEOTIDE SEQUENCE [LARGE SCALE GENOMIC DNA]</scope>
    <source>
        <strain evidence="2 3">R-67175</strain>
    </source>
</reference>
<dbReference type="Gene3D" id="2.30.110.10">
    <property type="entry name" value="Electron Transport, Fmn-binding Protein, Chain A"/>
    <property type="match status" value="1"/>
</dbReference>